<evidence type="ECO:0000256" key="6">
    <source>
        <dbReference type="ARBA" id="ARBA00023136"/>
    </source>
</evidence>
<dbReference type="Gene3D" id="1.10.3720.10">
    <property type="entry name" value="MetI-like"/>
    <property type="match status" value="1"/>
</dbReference>
<name>A0A4R4TJA6_9ACTN</name>
<dbReference type="GO" id="GO:0055085">
    <property type="term" value="P:transmembrane transport"/>
    <property type="evidence" value="ECO:0007669"/>
    <property type="project" value="InterPro"/>
</dbReference>
<keyword evidence="4 7" id="KW-0812">Transmembrane</keyword>
<dbReference type="PANTHER" id="PTHR30193">
    <property type="entry name" value="ABC TRANSPORTER PERMEASE PROTEIN"/>
    <property type="match status" value="1"/>
</dbReference>
<keyword evidence="10" id="KW-1185">Reference proteome</keyword>
<feature type="transmembrane region" description="Helical" evidence="7">
    <location>
        <begin position="221"/>
        <end position="240"/>
    </location>
</feature>
<evidence type="ECO:0000256" key="4">
    <source>
        <dbReference type="ARBA" id="ARBA00022692"/>
    </source>
</evidence>
<comment type="similarity">
    <text evidence="7">Belongs to the binding-protein-dependent transport system permease family.</text>
</comment>
<keyword evidence="6 7" id="KW-0472">Membrane</keyword>
<dbReference type="RefSeq" id="WP_132816898.1">
    <property type="nucleotide sequence ID" value="NZ_SMKI01000045.1"/>
</dbReference>
<dbReference type="Proteomes" id="UP000295345">
    <property type="component" value="Unassembled WGS sequence"/>
</dbReference>
<dbReference type="Pfam" id="PF00528">
    <property type="entry name" value="BPD_transp_1"/>
    <property type="match status" value="1"/>
</dbReference>
<comment type="caution">
    <text evidence="9">The sequence shown here is derived from an EMBL/GenBank/DDBJ whole genome shotgun (WGS) entry which is preliminary data.</text>
</comment>
<protein>
    <submittedName>
        <fullName evidence="9">Sugar ABC transporter permease</fullName>
    </submittedName>
</protein>
<feature type="transmembrane region" description="Helical" evidence="7">
    <location>
        <begin position="274"/>
        <end position="299"/>
    </location>
</feature>
<evidence type="ECO:0000256" key="7">
    <source>
        <dbReference type="RuleBase" id="RU363032"/>
    </source>
</evidence>
<dbReference type="PROSITE" id="PS50928">
    <property type="entry name" value="ABC_TM1"/>
    <property type="match status" value="1"/>
</dbReference>
<dbReference type="CDD" id="cd06261">
    <property type="entry name" value="TM_PBP2"/>
    <property type="match status" value="1"/>
</dbReference>
<feature type="transmembrane region" description="Helical" evidence="7">
    <location>
        <begin position="20"/>
        <end position="42"/>
    </location>
</feature>
<evidence type="ECO:0000313" key="9">
    <source>
        <dbReference type="EMBL" id="TDC77817.1"/>
    </source>
</evidence>
<dbReference type="InterPro" id="IPR000515">
    <property type="entry name" value="MetI-like"/>
</dbReference>
<evidence type="ECO:0000256" key="5">
    <source>
        <dbReference type="ARBA" id="ARBA00022989"/>
    </source>
</evidence>
<dbReference type="EMBL" id="SMKI01000045">
    <property type="protein sequence ID" value="TDC77817.1"/>
    <property type="molecule type" value="Genomic_DNA"/>
</dbReference>
<dbReference type="PANTHER" id="PTHR30193:SF41">
    <property type="entry name" value="DIACETYLCHITOBIOSE UPTAKE SYSTEM PERMEASE PROTEIN NGCF"/>
    <property type="match status" value="1"/>
</dbReference>
<dbReference type="AlphaFoldDB" id="A0A4R4TJA6"/>
<feature type="transmembrane region" description="Helical" evidence="7">
    <location>
        <begin position="167"/>
        <end position="191"/>
    </location>
</feature>
<keyword evidence="2 7" id="KW-0813">Transport</keyword>
<feature type="transmembrane region" description="Helical" evidence="7">
    <location>
        <begin position="85"/>
        <end position="106"/>
    </location>
</feature>
<evidence type="ECO:0000256" key="1">
    <source>
        <dbReference type="ARBA" id="ARBA00004651"/>
    </source>
</evidence>
<evidence type="ECO:0000259" key="8">
    <source>
        <dbReference type="PROSITE" id="PS50928"/>
    </source>
</evidence>
<gene>
    <name evidence="9" type="ORF">E1283_06350</name>
</gene>
<dbReference type="SUPFAM" id="SSF161098">
    <property type="entry name" value="MetI-like"/>
    <property type="match status" value="1"/>
</dbReference>
<keyword evidence="5 7" id="KW-1133">Transmembrane helix</keyword>
<comment type="subcellular location">
    <subcellularLocation>
        <location evidence="1 7">Cell membrane</location>
        <topology evidence="1 7">Multi-pass membrane protein</topology>
    </subcellularLocation>
</comment>
<dbReference type="InterPro" id="IPR035906">
    <property type="entry name" value="MetI-like_sf"/>
</dbReference>
<evidence type="ECO:0000256" key="2">
    <source>
        <dbReference type="ARBA" id="ARBA00022448"/>
    </source>
</evidence>
<feature type="domain" description="ABC transmembrane type-1" evidence="8">
    <location>
        <begin position="82"/>
        <end position="295"/>
    </location>
</feature>
<dbReference type="InterPro" id="IPR051393">
    <property type="entry name" value="ABC_transporter_permease"/>
</dbReference>
<organism evidence="9 10">
    <name type="scientific">Streptomyces hainanensis</name>
    <dbReference type="NCBI Taxonomy" id="402648"/>
    <lineage>
        <taxon>Bacteria</taxon>
        <taxon>Bacillati</taxon>
        <taxon>Actinomycetota</taxon>
        <taxon>Actinomycetes</taxon>
        <taxon>Kitasatosporales</taxon>
        <taxon>Streptomycetaceae</taxon>
        <taxon>Streptomyces</taxon>
    </lineage>
</organism>
<evidence type="ECO:0000256" key="3">
    <source>
        <dbReference type="ARBA" id="ARBA00022475"/>
    </source>
</evidence>
<feature type="transmembrane region" description="Helical" evidence="7">
    <location>
        <begin position="118"/>
        <end position="140"/>
    </location>
</feature>
<accession>A0A4R4TJA6</accession>
<evidence type="ECO:0000313" key="10">
    <source>
        <dbReference type="Proteomes" id="UP000295345"/>
    </source>
</evidence>
<proteinExistence type="inferred from homology"/>
<keyword evidence="3" id="KW-1003">Cell membrane</keyword>
<reference evidence="9 10" key="1">
    <citation type="submission" date="2019-03" db="EMBL/GenBank/DDBJ databases">
        <title>Draft genome sequences of novel Actinobacteria.</title>
        <authorList>
            <person name="Sahin N."/>
            <person name="Ay H."/>
            <person name="Saygin H."/>
        </authorList>
    </citation>
    <scope>NUCLEOTIDE SEQUENCE [LARGE SCALE GENOMIC DNA]</scope>
    <source>
        <strain evidence="9 10">DSM 41900</strain>
    </source>
</reference>
<sequence length="305" mass="32907">MALVSQRTAGGRRRRHSGALLLLGPFFLLFAFTYVIPILYGFGLSLFRERYDGVGWEGPRRVFAGLHNYTRALTDQEFLVGTGRVLLYGLIYVPLLIALAAALALLLDSALTAARRFFHTVLFLPHIVPGLIAAIVWVYLYTPGLSPVIDGLESLGADVDLLNGAPLLFSLVNIAVWQSLGFNVVLIYVALQAVPRATVEAATLDGAGELRTALGVKLPQVFPAVMVATLFTIIGSLQLFTEPQIVQSSAESSVTSTWTPNMLAYSAAFNSNDYHYAATVSVLVAVLAGVLSFAVTTFANRRSAR</sequence>
<dbReference type="GO" id="GO:0005886">
    <property type="term" value="C:plasma membrane"/>
    <property type="evidence" value="ECO:0007669"/>
    <property type="project" value="UniProtKB-SubCell"/>
</dbReference>
<dbReference type="OrthoDB" id="3210259at2"/>